<dbReference type="Proteomes" id="UP000273044">
    <property type="component" value="Chromosome"/>
</dbReference>
<dbReference type="Proteomes" id="UP000677180">
    <property type="component" value="Chromosome"/>
</dbReference>
<sequence length="269" mass="29695">MPLVPDPQHPGAFRVVFGETSQSWVDPARPDLLLFEYVVQVSLLFEHGLADVGQGERIRVIHIGGAGLSIPRWIAWRRPGTAQIVCEPDAGLTEEVRRKLPLPPRSGIKVRDVDGRSGVAAMPPDYADLVVLDAFDGARVPGELVAAEFLDELARLGRGRRMVICNVTDSSPFGWTRRFAAGLAERWRHLLVGTEPAVWKGRRFGNLLLAASGTRVDVTGLRRDSAKQPCPYRWIEGRELRSWIGGAEPFTDADMQDSPPPSGSKLWFS</sequence>
<dbReference type="AlphaFoldDB" id="A0A3N4CVL0"/>
<evidence type="ECO:0000256" key="1">
    <source>
        <dbReference type="SAM" id="MobiDB-lite"/>
    </source>
</evidence>
<evidence type="ECO:0000313" key="2">
    <source>
        <dbReference type="EMBL" id="QUC10357.1"/>
    </source>
</evidence>
<name>A0A3N4CVL0_9ACTN</name>
<accession>A0A3N4CVL0</accession>
<dbReference type="GeneID" id="64406346"/>
<evidence type="ECO:0000313" key="3">
    <source>
        <dbReference type="EMBL" id="VEH69592.1"/>
    </source>
</evidence>
<dbReference type="SUPFAM" id="SSF53335">
    <property type="entry name" value="S-adenosyl-L-methionine-dependent methyltransferases"/>
    <property type="match status" value="1"/>
</dbReference>
<evidence type="ECO:0000313" key="4">
    <source>
        <dbReference type="Proteomes" id="UP000273044"/>
    </source>
</evidence>
<protein>
    <submittedName>
        <fullName evidence="2 3">Spermidine synthase</fullName>
    </submittedName>
</protein>
<dbReference type="RefSeq" id="WP_014845988.1">
    <property type="nucleotide sequence ID" value="NZ_CAJZDL010000017.1"/>
</dbReference>
<dbReference type="NCBIfam" id="NF037959">
    <property type="entry name" value="MFS_SpdSyn"/>
    <property type="match status" value="1"/>
</dbReference>
<reference evidence="2" key="2">
    <citation type="submission" date="2021-03" db="EMBL/GenBank/DDBJ databases">
        <title>Human Oral Microbial Genomes.</title>
        <authorList>
            <person name="Johnston C.D."/>
            <person name="Chen T."/>
            <person name="Dewhirst F.E."/>
        </authorList>
    </citation>
    <scope>NUCLEOTIDE SEQUENCE</scope>
    <source>
        <strain evidence="2">F0714</strain>
    </source>
</reference>
<dbReference type="Gene3D" id="3.40.50.150">
    <property type="entry name" value="Vaccinia Virus protein VP39"/>
    <property type="match status" value="1"/>
</dbReference>
<dbReference type="EMBL" id="LR134406">
    <property type="protein sequence ID" value="VEH69592.1"/>
    <property type="molecule type" value="Genomic_DNA"/>
</dbReference>
<keyword evidence="4" id="KW-1185">Reference proteome</keyword>
<dbReference type="OrthoDB" id="8221452at2"/>
<gene>
    <name evidence="2" type="ORF">J5A53_11240</name>
    <name evidence="3" type="ORF">NCTC12967_00865</name>
</gene>
<reference evidence="3 4" key="1">
    <citation type="submission" date="2018-12" db="EMBL/GenBank/DDBJ databases">
        <authorList>
            <consortium name="Pathogen Informatics"/>
        </authorList>
    </citation>
    <scope>NUCLEOTIDE SEQUENCE [LARGE SCALE GENOMIC DNA]</scope>
    <source>
        <strain evidence="3 4">NCTC12967</strain>
    </source>
</reference>
<feature type="region of interest" description="Disordered" evidence="1">
    <location>
        <begin position="249"/>
        <end position="269"/>
    </location>
</feature>
<organism evidence="3 4">
    <name type="scientific">Arachnia propionica</name>
    <dbReference type="NCBI Taxonomy" id="1750"/>
    <lineage>
        <taxon>Bacteria</taxon>
        <taxon>Bacillati</taxon>
        <taxon>Actinomycetota</taxon>
        <taxon>Actinomycetes</taxon>
        <taxon>Propionibacteriales</taxon>
        <taxon>Propionibacteriaceae</taxon>
        <taxon>Arachnia</taxon>
    </lineage>
</organism>
<proteinExistence type="predicted"/>
<dbReference type="EMBL" id="CP072385">
    <property type="protein sequence ID" value="QUC10357.1"/>
    <property type="molecule type" value="Genomic_DNA"/>
</dbReference>
<dbReference type="InterPro" id="IPR029063">
    <property type="entry name" value="SAM-dependent_MTases_sf"/>
</dbReference>
<dbReference type="OMA" id="LSFEYQR"/>